<dbReference type="Proteomes" id="UP000184501">
    <property type="component" value="Unassembled WGS sequence"/>
</dbReference>
<protein>
    <submittedName>
        <fullName evidence="2">Imidazolonepropionase</fullName>
    </submittedName>
</protein>
<dbReference type="OrthoDB" id="3514520at2"/>
<evidence type="ECO:0000313" key="2">
    <source>
        <dbReference type="EMBL" id="SHG94798.1"/>
    </source>
</evidence>
<proteinExistence type="predicted"/>
<keyword evidence="3" id="KW-1185">Reference proteome</keyword>
<accession>A0A1M5NZ70</accession>
<dbReference type="PANTHER" id="PTHR43135">
    <property type="entry name" value="ALPHA-D-RIBOSE 1-METHYLPHOSPHONATE 5-TRIPHOSPHATE DIPHOSPHATASE"/>
    <property type="match status" value="1"/>
</dbReference>
<dbReference type="Gene3D" id="3.20.20.140">
    <property type="entry name" value="Metal-dependent hydrolases"/>
    <property type="match status" value="1"/>
</dbReference>
<dbReference type="STRING" id="2017.SAMN05444320_11714"/>
<dbReference type="InterPro" id="IPR051781">
    <property type="entry name" value="Metallo-dep_Hydrolase"/>
</dbReference>
<dbReference type="PANTHER" id="PTHR43135:SF3">
    <property type="entry name" value="ALPHA-D-RIBOSE 1-METHYLPHOSPHONATE 5-TRIPHOSPHATE DIPHOSPHATASE"/>
    <property type="match status" value="1"/>
</dbReference>
<dbReference type="AlphaFoldDB" id="A0A1M5NZ70"/>
<dbReference type="InterPro" id="IPR011059">
    <property type="entry name" value="Metal-dep_hydrolase_composite"/>
</dbReference>
<dbReference type="EMBL" id="FQVN01000017">
    <property type="protein sequence ID" value="SHG94798.1"/>
    <property type="molecule type" value="Genomic_DNA"/>
</dbReference>
<organism evidence="2 3">
    <name type="scientific">Streptoalloteichus hindustanus</name>
    <dbReference type="NCBI Taxonomy" id="2017"/>
    <lineage>
        <taxon>Bacteria</taxon>
        <taxon>Bacillati</taxon>
        <taxon>Actinomycetota</taxon>
        <taxon>Actinomycetes</taxon>
        <taxon>Pseudonocardiales</taxon>
        <taxon>Pseudonocardiaceae</taxon>
        <taxon>Streptoalloteichus</taxon>
    </lineage>
</organism>
<name>A0A1M5NZ70_STRHI</name>
<evidence type="ECO:0000313" key="3">
    <source>
        <dbReference type="Proteomes" id="UP000184501"/>
    </source>
</evidence>
<sequence length="409" mass="43502">MLQAITADQVLPGPAGHRIDNGAVLIEDATIRAVGARREIERRAPAGTAWVEYAGATILPGLIDAHVHLALDASENPVNALIEADDDTVLRGMAARAAQALHAGVTTVRDLGDRDGLIFSLRGEIEGGSRVGPRILASGPPVTVPGGHCWFFGGEVDGEEQIRARVRRNAELGADVIKVMASGGSITPGGAAMWEPQFTTEQLRVVVDEAARHGLPVAAHAHGTGSIAAAVAAGANTIEHCTFFDSQREFEYEHREDLAVAMARDGIAACVETSLHWRAAFARDADYAWRRYRRISWLDAHGVPLAVGTDSGLSGSTFDALTLGLEVYEHIGFPRERIIELTTANNASVLGHGDHLGRLAPGYDADILVVDGDPLASLAALREVRAVFSRGRLNIDLSRTLRAQPSDPS</sequence>
<dbReference type="SUPFAM" id="SSF51556">
    <property type="entry name" value="Metallo-dependent hydrolases"/>
    <property type="match status" value="1"/>
</dbReference>
<dbReference type="RefSeq" id="WP_073489766.1">
    <property type="nucleotide sequence ID" value="NZ_FQVN01000017.1"/>
</dbReference>
<gene>
    <name evidence="2" type="ORF">SAMN05444320_11714</name>
</gene>
<feature type="domain" description="Amidohydrolase-related" evidence="1">
    <location>
        <begin position="57"/>
        <end position="392"/>
    </location>
</feature>
<dbReference type="GO" id="GO:0016810">
    <property type="term" value="F:hydrolase activity, acting on carbon-nitrogen (but not peptide) bonds"/>
    <property type="evidence" value="ECO:0007669"/>
    <property type="project" value="InterPro"/>
</dbReference>
<dbReference type="Gene3D" id="2.30.40.10">
    <property type="entry name" value="Urease, subunit C, domain 1"/>
    <property type="match status" value="1"/>
</dbReference>
<dbReference type="InterPro" id="IPR006680">
    <property type="entry name" value="Amidohydro-rel"/>
</dbReference>
<evidence type="ECO:0000259" key="1">
    <source>
        <dbReference type="Pfam" id="PF01979"/>
    </source>
</evidence>
<dbReference type="SUPFAM" id="SSF51338">
    <property type="entry name" value="Composite domain of metallo-dependent hydrolases"/>
    <property type="match status" value="2"/>
</dbReference>
<reference evidence="2 3" key="1">
    <citation type="submission" date="2016-11" db="EMBL/GenBank/DDBJ databases">
        <authorList>
            <person name="Jaros S."/>
            <person name="Januszkiewicz K."/>
            <person name="Wedrychowicz H."/>
        </authorList>
    </citation>
    <scope>NUCLEOTIDE SEQUENCE [LARGE SCALE GENOMIC DNA]</scope>
    <source>
        <strain evidence="2 3">DSM 44523</strain>
    </source>
</reference>
<dbReference type="Pfam" id="PF01979">
    <property type="entry name" value="Amidohydro_1"/>
    <property type="match status" value="1"/>
</dbReference>
<dbReference type="InterPro" id="IPR032466">
    <property type="entry name" value="Metal_Hydrolase"/>
</dbReference>